<dbReference type="GO" id="GO:0030246">
    <property type="term" value="F:carbohydrate binding"/>
    <property type="evidence" value="ECO:0007669"/>
    <property type="project" value="UniProtKB-KW"/>
</dbReference>
<dbReference type="Gene3D" id="2.80.10.50">
    <property type="match status" value="1"/>
</dbReference>
<dbReference type="OrthoDB" id="1415929at2"/>
<feature type="chain" id="PRO_5015489450" evidence="1">
    <location>
        <begin position="21"/>
        <end position="268"/>
    </location>
</feature>
<feature type="signal peptide" evidence="1">
    <location>
        <begin position="1"/>
        <end position="20"/>
    </location>
</feature>
<dbReference type="InterPro" id="IPR035992">
    <property type="entry name" value="Ricin_B-like_lectins"/>
</dbReference>
<keyword evidence="1" id="KW-0732">Signal</keyword>
<evidence type="ECO:0000259" key="2">
    <source>
        <dbReference type="Pfam" id="PF14200"/>
    </source>
</evidence>
<organism evidence="3 4">
    <name type="scientific">Kordia periserrulae</name>
    <dbReference type="NCBI Taxonomy" id="701523"/>
    <lineage>
        <taxon>Bacteria</taxon>
        <taxon>Pseudomonadati</taxon>
        <taxon>Bacteroidota</taxon>
        <taxon>Flavobacteriia</taxon>
        <taxon>Flavobacteriales</taxon>
        <taxon>Flavobacteriaceae</taxon>
        <taxon>Kordia</taxon>
    </lineage>
</organism>
<dbReference type="InterPro" id="IPR000772">
    <property type="entry name" value="Ricin_B_lectin"/>
</dbReference>
<dbReference type="EMBL" id="QBKT01000012">
    <property type="protein sequence ID" value="PTX58810.1"/>
    <property type="molecule type" value="Genomic_DNA"/>
</dbReference>
<evidence type="ECO:0000313" key="4">
    <source>
        <dbReference type="Proteomes" id="UP000244090"/>
    </source>
</evidence>
<comment type="caution">
    <text evidence="3">The sequence shown here is derived from an EMBL/GenBank/DDBJ whole genome shotgun (WGS) entry which is preliminary data.</text>
</comment>
<dbReference type="CDD" id="cd00161">
    <property type="entry name" value="beta-trefoil_Ricin-like"/>
    <property type="match status" value="1"/>
</dbReference>
<sequence>MKKIAFLFSLFLCTAFITQAQTTFKPNTWYTLQNVKSDAFMGNAGKMEAGDIMVAKERVLIGGHWKFILNDDGLYKIQNKVSKMYLASYGRTNVGTRIRQTDTPGAGALWRVIRLQGGNVLLQNKVSLLFIGIESEKNQAELVQARALTLQIIWKPEEVVVNKGLPKNTNINAFRPKHGGKIAMAYVRNTGEITIEGVKPRAGQRIFFFHQQLAAASKEGLSFKPERPRICGQTFLIRKVLPKIELNRPMPNMRNRKKQKFMFVVEVF</sequence>
<accession>A0A2T6BRU4</accession>
<reference evidence="3 4" key="1">
    <citation type="submission" date="2018-04" db="EMBL/GenBank/DDBJ databases">
        <title>Genomic Encyclopedia of Archaeal and Bacterial Type Strains, Phase II (KMG-II): from individual species to whole genera.</title>
        <authorList>
            <person name="Goeker M."/>
        </authorList>
    </citation>
    <scope>NUCLEOTIDE SEQUENCE [LARGE SCALE GENOMIC DNA]</scope>
    <source>
        <strain evidence="3 4">DSM 25731</strain>
    </source>
</reference>
<gene>
    <name evidence="3" type="ORF">C8N46_112118</name>
</gene>
<dbReference type="AlphaFoldDB" id="A0A2T6BRU4"/>
<protein>
    <submittedName>
        <fullName evidence="3">Ricin-type beta-trefoil lectin protein</fullName>
    </submittedName>
</protein>
<dbReference type="SUPFAM" id="SSF50370">
    <property type="entry name" value="Ricin B-like lectins"/>
    <property type="match status" value="1"/>
</dbReference>
<evidence type="ECO:0000313" key="3">
    <source>
        <dbReference type="EMBL" id="PTX58810.1"/>
    </source>
</evidence>
<dbReference type="Proteomes" id="UP000244090">
    <property type="component" value="Unassembled WGS sequence"/>
</dbReference>
<keyword evidence="4" id="KW-1185">Reference proteome</keyword>
<feature type="domain" description="Ricin B lectin" evidence="2">
    <location>
        <begin position="64"/>
        <end position="143"/>
    </location>
</feature>
<name>A0A2T6BRU4_9FLAO</name>
<keyword evidence="3" id="KW-0430">Lectin</keyword>
<evidence type="ECO:0000256" key="1">
    <source>
        <dbReference type="SAM" id="SignalP"/>
    </source>
</evidence>
<proteinExistence type="predicted"/>
<dbReference type="RefSeq" id="WP_108116679.1">
    <property type="nucleotide sequence ID" value="NZ_QBKT01000012.1"/>
</dbReference>
<dbReference type="Pfam" id="PF14200">
    <property type="entry name" value="RicinB_lectin_2"/>
    <property type="match status" value="1"/>
</dbReference>